<dbReference type="EMBL" id="VUJU01003278">
    <property type="protein sequence ID" value="KAF0758505.1"/>
    <property type="molecule type" value="Genomic_DNA"/>
</dbReference>
<dbReference type="GO" id="GO:0005634">
    <property type="term" value="C:nucleus"/>
    <property type="evidence" value="ECO:0007669"/>
    <property type="project" value="UniProtKB-SubCell"/>
</dbReference>
<accession>A0A6G0YMI0</accession>
<evidence type="ECO:0000313" key="6">
    <source>
        <dbReference type="Proteomes" id="UP000478052"/>
    </source>
</evidence>
<keyword evidence="2 3" id="KW-0371">Homeobox</keyword>
<dbReference type="InterPro" id="IPR009057">
    <property type="entry name" value="Homeodomain-like_sf"/>
</dbReference>
<dbReference type="PROSITE" id="PS50071">
    <property type="entry name" value="HOMEOBOX_2"/>
    <property type="match status" value="1"/>
</dbReference>
<dbReference type="OrthoDB" id="10489516at2759"/>
<evidence type="ECO:0000256" key="1">
    <source>
        <dbReference type="ARBA" id="ARBA00004123"/>
    </source>
</evidence>
<reference evidence="5 6" key="1">
    <citation type="submission" date="2019-08" db="EMBL/GenBank/DDBJ databases">
        <title>Whole genome of Aphis craccivora.</title>
        <authorList>
            <person name="Voronova N.V."/>
            <person name="Shulinski R.S."/>
            <person name="Bandarenka Y.V."/>
            <person name="Zhorov D.G."/>
            <person name="Warner D."/>
        </authorList>
    </citation>
    <scope>NUCLEOTIDE SEQUENCE [LARGE SCALE GENOMIC DNA]</scope>
    <source>
        <strain evidence="5">180601</strain>
        <tissue evidence="5">Whole Body</tissue>
    </source>
</reference>
<sequence>MILLFTAIIETNTLRSYHDKRKPPNYTNEQLIQLEESYTVNPYLSQRALINLAKKLCINKNNVRLWYRKRRSRDNSGNSELTIYTAPILKIRLG</sequence>
<feature type="domain" description="Homeobox" evidence="4">
    <location>
        <begin position="17"/>
        <end position="77"/>
    </location>
</feature>
<keyword evidence="2 3" id="KW-0238">DNA-binding</keyword>
<comment type="subcellular location">
    <subcellularLocation>
        <location evidence="1 2 3">Nucleus</location>
    </subcellularLocation>
</comment>
<dbReference type="Gene3D" id="1.10.10.60">
    <property type="entry name" value="Homeodomain-like"/>
    <property type="match status" value="1"/>
</dbReference>
<dbReference type="InterPro" id="IPR001356">
    <property type="entry name" value="HD"/>
</dbReference>
<evidence type="ECO:0000259" key="4">
    <source>
        <dbReference type="PROSITE" id="PS50071"/>
    </source>
</evidence>
<name>A0A6G0YMI0_APHCR</name>
<evidence type="ECO:0000256" key="2">
    <source>
        <dbReference type="PROSITE-ProRule" id="PRU00108"/>
    </source>
</evidence>
<protein>
    <submittedName>
        <fullName evidence="5">Homeobox protein Hox-B4a-like</fullName>
    </submittedName>
</protein>
<dbReference type="GO" id="GO:0003677">
    <property type="term" value="F:DNA binding"/>
    <property type="evidence" value="ECO:0007669"/>
    <property type="project" value="UniProtKB-UniRule"/>
</dbReference>
<keyword evidence="6" id="KW-1185">Reference proteome</keyword>
<dbReference type="Proteomes" id="UP000478052">
    <property type="component" value="Unassembled WGS sequence"/>
</dbReference>
<evidence type="ECO:0000256" key="3">
    <source>
        <dbReference type="RuleBase" id="RU000682"/>
    </source>
</evidence>
<organism evidence="5 6">
    <name type="scientific">Aphis craccivora</name>
    <name type="common">Cowpea aphid</name>
    <dbReference type="NCBI Taxonomy" id="307492"/>
    <lineage>
        <taxon>Eukaryota</taxon>
        <taxon>Metazoa</taxon>
        <taxon>Ecdysozoa</taxon>
        <taxon>Arthropoda</taxon>
        <taxon>Hexapoda</taxon>
        <taxon>Insecta</taxon>
        <taxon>Pterygota</taxon>
        <taxon>Neoptera</taxon>
        <taxon>Paraneoptera</taxon>
        <taxon>Hemiptera</taxon>
        <taxon>Sternorrhyncha</taxon>
        <taxon>Aphidomorpha</taxon>
        <taxon>Aphidoidea</taxon>
        <taxon>Aphididae</taxon>
        <taxon>Aphidini</taxon>
        <taxon>Aphis</taxon>
        <taxon>Aphis</taxon>
    </lineage>
</organism>
<gene>
    <name evidence="5" type="ORF">FWK35_00015362</name>
</gene>
<dbReference type="CDD" id="cd00086">
    <property type="entry name" value="homeodomain"/>
    <property type="match status" value="1"/>
</dbReference>
<dbReference type="SUPFAM" id="SSF46689">
    <property type="entry name" value="Homeodomain-like"/>
    <property type="match status" value="1"/>
</dbReference>
<comment type="caution">
    <text evidence="5">The sequence shown here is derived from an EMBL/GenBank/DDBJ whole genome shotgun (WGS) entry which is preliminary data.</text>
</comment>
<proteinExistence type="predicted"/>
<feature type="DNA-binding region" description="Homeobox" evidence="2">
    <location>
        <begin position="19"/>
        <end position="78"/>
    </location>
</feature>
<keyword evidence="2 3" id="KW-0539">Nucleus</keyword>
<dbReference type="SMART" id="SM00389">
    <property type="entry name" value="HOX"/>
    <property type="match status" value="1"/>
</dbReference>
<dbReference type="AlphaFoldDB" id="A0A6G0YMI0"/>
<dbReference type="Pfam" id="PF00046">
    <property type="entry name" value="Homeodomain"/>
    <property type="match status" value="1"/>
</dbReference>
<evidence type="ECO:0000313" key="5">
    <source>
        <dbReference type="EMBL" id="KAF0758505.1"/>
    </source>
</evidence>